<feature type="transmembrane region" description="Helical" evidence="2">
    <location>
        <begin position="33"/>
        <end position="52"/>
    </location>
</feature>
<protein>
    <recommendedName>
        <fullName evidence="5">Integral membrane protein</fullName>
    </recommendedName>
</protein>
<accession>A0ABW7R528</accession>
<dbReference type="RefSeq" id="WP_397718756.1">
    <property type="nucleotide sequence ID" value="NZ_JBIRGN010000014.1"/>
</dbReference>
<dbReference type="EMBL" id="JBIRGQ010000014">
    <property type="protein sequence ID" value="MFH8551705.1"/>
    <property type="molecule type" value="Genomic_DNA"/>
</dbReference>
<comment type="caution">
    <text evidence="3">The sequence shown here is derived from an EMBL/GenBank/DDBJ whole genome shotgun (WGS) entry which is preliminary data.</text>
</comment>
<organism evidence="3 4">
    <name type="scientific">Streptomyces longisporoflavus</name>
    <dbReference type="NCBI Taxonomy" id="28044"/>
    <lineage>
        <taxon>Bacteria</taxon>
        <taxon>Bacillati</taxon>
        <taxon>Actinomycetota</taxon>
        <taxon>Actinomycetes</taxon>
        <taxon>Kitasatosporales</taxon>
        <taxon>Streptomycetaceae</taxon>
        <taxon>Streptomyces</taxon>
    </lineage>
</organism>
<feature type="region of interest" description="Disordered" evidence="1">
    <location>
        <begin position="105"/>
        <end position="211"/>
    </location>
</feature>
<keyword evidence="2" id="KW-0812">Transmembrane</keyword>
<reference evidence="3 4" key="1">
    <citation type="submission" date="2024-10" db="EMBL/GenBank/DDBJ databases">
        <title>The Natural Products Discovery Center: Release of the First 8490 Sequenced Strains for Exploring Actinobacteria Biosynthetic Diversity.</title>
        <authorList>
            <person name="Kalkreuter E."/>
            <person name="Kautsar S.A."/>
            <person name="Yang D."/>
            <person name="Bader C.D."/>
            <person name="Teijaro C.N."/>
            <person name="Fluegel L."/>
            <person name="Davis C.M."/>
            <person name="Simpson J.R."/>
            <person name="Lauterbach L."/>
            <person name="Steele A.D."/>
            <person name="Gui C."/>
            <person name="Meng S."/>
            <person name="Li G."/>
            <person name="Viehrig K."/>
            <person name="Ye F."/>
            <person name="Su P."/>
            <person name="Kiefer A.F."/>
            <person name="Nichols A."/>
            <person name="Cepeda A.J."/>
            <person name="Yan W."/>
            <person name="Fan B."/>
            <person name="Jiang Y."/>
            <person name="Adhikari A."/>
            <person name="Zheng C.-J."/>
            <person name="Schuster L."/>
            <person name="Cowan T.M."/>
            <person name="Smanski M.J."/>
            <person name="Chevrette M.G."/>
            <person name="De Carvalho L.P.S."/>
            <person name="Shen B."/>
        </authorList>
    </citation>
    <scope>NUCLEOTIDE SEQUENCE [LARGE SCALE GENOMIC DNA]</scope>
    <source>
        <strain evidence="3 4">NPDC017990</strain>
    </source>
</reference>
<evidence type="ECO:0000313" key="4">
    <source>
        <dbReference type="Proteomes" id="UP001610818"/>
    </source>
</evidence>
<evidence type="ECO:0000256" key="2">
    <source>
        <dbReference type="SAM" id="Phobius"/>
    </source>
</evidence>
<evidence type="ECO:0008006" key="5">
    <source>
        <dbReference type="Google" id="ProtNLM"/>
    </source>
</evidence>
<keyword evidence="2" id="KW-1133">Transmembrane helix</keyword>
<gene>
    <name evidence="3" type="ORF">ACH4F9_42685</name>
</gene>
<dbReference type="Proteomes" id="UP001610818">
    <property type="component" value="Unassembled WGS sequence"/>
</dbReference>
<feature type="compositionally biased region" description="Low complexity" evidence="1">
    <location>
        <begin position="168"/>
        <end position="195"/>
    </location>
</feature>
<proteinExistence type="predicted"/>
<evidence type="ECO:0000313" key="3">
    <source>
        <dbReference type="EMBL" id="MFH8551705.1"/>
    </source>
</evidence>
<keyword evidence="2" id="KW-0472">Membrane</keyword>
<evidence type="ECO:0000256" key="1">
    <source>
        <dbReference type="SAM" id="MobiDB-lite"/>
    </source>
</evidence>
<feature type="compositionally biased region" description="Low complexity" evidence="1">
    <location>
        <begin position="135"/>
        <end position="159"/>
    </location>
</feature>
<keyword evidence="4" id="KW-1185">Reference proteome</keyword>
<feature type="transmembrane region" description="Helical" evidence="2">
    <location>
        <begin position="58"/>
        <end position="76"/>
    </location>
</feature>
<sequence length="211" mass="21608">MSAAGAPRTARFYTAARRHPWVVGKLADWRLPLGPYNAAQIALAVIGGFVLIKTISVWSVLGPVPVTLWLVGIWLLRRPKIGGRHPVSAALGMVALLVQPAGGRIGPRAARDPRARRLGGGFTLEPLTPAPSPGPVAAAASPAPAPARAKPTPARATPSQHARRATHTPKPAGPTRPTGPTGPTGAAAGVSPAAALLARAHHRAQTQKAGV</sequence>
<name>A0ABW7R528_9ACTN</name>